<comment type="subcellular location">
    <subcellularLocation>
        <location evidence="1">Cell membrane</location>
        <topology evidence="1">Multi-pass membrane protein</topology>
    </subcellularLocation>
</comment>
<evidence type="ECO:0000313" key="11">
    <source>
        <dbReference type="Proteomes" id="UP000254461"/>
    </source>
</evidence>
<keyword evidence="5 7" id="KW-1133">Transmembrane helix</keyword>
<keyword evidence="10" id="KW-0378">Hydrolase</keyword>
<dbReference type="PROSITE" id="PS50893">
    <property type="entry name" value="ABC_TRANSPORTER_2"/>
    <property type="match status" value="1"/>
</dbReference>
<dbReference type="GO" id="GO:0016887">
    <property type="term" value="F:ATP hydrolysis activity"/>
    <property type="evidence" value="ECO:0007669"/>
    <property type="project" value="InterPro"/>
</dbReference>
<dbReference type="InterPro" id="IPR039421">
    <property type="entry name" value="Type_1_exporter"/>
</dbReference>
<dbReference type="GO" id="GO:0005524">
    <property type="term" value="F:ATP binding"/>
    <property type="evidence" value="ECO:0007669"/>
    <property type="project" value="UniProtKB-KW"/>
</dbReference>
<evidence type="ECO:0000256" key="1">
    <source>
        <dbReference type="ARBA" id="ARBA00004651"/>
    </source>
</evidence>
<keyword evidence="2 7" id="KW-0812">Transmembrane</keyword>
<dbReference type="InterPro" id="IPR036640">
    <property type="entry name" value="ABC1_TM_sf"/>
</dbReference>
<evidence type="ECO:0000259" key="8">
    <source>
        <dbReference type="PROSITE" id="PS50893"/>
    </source>
</evidence>
<feature type="domain" description="ABC transporter" evidence="8">
    <location>
        <begin position="323"/>
        <end position="536"/>
    </location>
</feature>
<feature type="transmembrane region" description="Helical" evidence="7">
    <location>
        <begin position="234"/>
        <end position="259"/>
    </location>
</feature>
<dbReference type="EMBL" id="UHFF01000002">
    <property type="protein sequence ID" value="SUN47554.1"/>
    <property type="molecule type" value="Genomic_DNA"/>
</dbReference>
<dbReference type="PROSITE" id="PS00211">
    <property type="entry name" value="ABC_TRANSPORTER_1"/>
    <property type="match status" value="1"/>
</dbReference>
<dbReference type="Pfam" id="PF00664">
    <property type="entry name" value="ABC_membrane"/>
    <property type="match status" value="1"/>
</dbReference>
<dbReference type="GO" id="GO:0005886">
    <property type="term" value="C:plasma membrane"/>
    <property type="evidence" value="ECO:0007669"/>
    <property type="project" value="UniProtKB-SubCell"/>
</dbReference>
<dbReference type="CDD" id="cd03228">
    <property type="entry name" value="ABCC_MRP_Like"/>
    <property type="match status" value="1"/>
</dbReference>
<dbReference type="Gene3D" id="1.20.1560.10">
    <property type="entry name" value="ABC transporter type 1, transmembrane domain"/>
    <property type="match status" value="1"/>
</dbReference>
<dbReference type="SMART" id="SM00382">
    <property type="entry name" value="AAA"/>
    <property type="match status" value="1"/>
</dbReference>
<feature type="domain" description="ABC transmembrane type-1" evidence="9">
    <location>
        <begin position="16"/>
        <end position="294"/>
    </location>
</feature>
<evidence type="ECO:0000256" key="7">
    <source>
        <dbReference type="SAM" id="Phobius"/>
    </source>
</evidence>
<keyword evidence="6 7" id="KW-0472">Membrane</keyword>
<dbReference type="InterPro" id="IPR027417">
    <property type="entry name" value="P-loop_NTPase"/>
</dbReference>
<gene>
    <name evidence="10" type="primary">ndvA</name>
    <name evidence="10" type="ORF">NCTC12092_01465</name>
</gene>
<evidence type="ECO:0000313" key="10">
    <source>
        <dbReference type="EMBL" id="SUN47554.1"/>
    </source>
</evidence>
<dbReference type="SUPFAM" id="SSF90123">
    <property type="entry name" value="ABC transporter transmembrane region"/>
    <property type="match status" value="1"/>
</dbReference>
<feature type="transmembrane region" description="Helical" evidence="7">
    <location>
        <begin position="152"/>
        <end position="170"/>
    </location>
</feature>
<dbReference type="RefSeq" id="WP_115251193.1">
    <property type="nucleotide sequence ID" value="NZ_UHFF01000002.1"/>
</dbReference>
<feature type="transmembrane region" description="Helical" evidence="7">
    <location>
        <begin position="56"/>
        <end position="75"/>
    </location>
</feature>
<evidence type="ECO:0000256" key="5">
    <source>
        <dbReference type="ARBA" id="ARBA00022989"/>
    </source>
</evidence>
<name>A0A380JRT6_9STRE</name>
<dbReference type="InterPro" id="IPR003439">
    <property type="entry name" value="ABC_transporter-like_ATP-bd"/>
</dbReference>
<protein>
    <submittedName>
        <fullName evidence="10">ABC transporter</fullName>
        <ecNumber evidence="10">3.6.3.42</ecNumber>
    </submittedName>
</protein>
<organism evidence="10 11">
    <name type="scientific">Streptococcus equi subsp. equi</name>
    <dbReference type="NCBI Taxonomy" id="148942"/>
    <lineage>
        <taxon>Bacteria</taxon>
        <taxon>Bacillati</taxon>
        <taxon>Bacillota</taxon>
        <taxon>Bacilli</taxon>
        <taxon>Lactobacillales</taxon>
        <taxon>Streptococcaceae</taxon>
        <taxon>Streptococcus</taxon>
    </lineage>
</organism>
<dbReference type="SUPFAM" id="SSF52540">
    <property type="entry name" value="P-loop containing nucleoside triphosphate hydrolases"/>
    <property type="match status" value="1"/>
</dbReference>
<feature type="transmembrane region" description="Helical" evidence="7">
    <location>
        <begin position="15"/>
        <end position="36"/>
    </location>
</feature>
<feature type="transmembrane region" description="Helical" evidence="7">
    <location>
        <begin position="126"/>
        <end position="146"/>
    </location>
</feature>
<dbReference type="InterPro" id="IPR017871">
    <property type="entry name" value="ABC_transporter-like_CS"/>
</dbReference>
<sequence length="536" mass="60897">MTFKEFWNTVPRGKFFVLIIFTILAGFDGVVMSQVISSVTKFNVNSTIQDILKLFIYGLSSYLVVQIANIVALFINNNIIKYLNKSYKNKVIESIYSINGNSNDVKDSISTLTVDFKIIEEQYFSVIFKLLYFALMGLISLLYLVYLSPVVSILFILCSFFPVVPSIIFGKKLAKVTEKYTEKNSRFIDNLKDMTQGFPDILSYNAFILFNSRNRHFTNEMEDSAENLKNKHAFVNFVSALLSWLGYLIPISVALYLVIEGRIDAGTVIALFLASDRVISPLRNVSEYLRLIKSTDSVREKINKIIANNPKNDEAYYNVDRNIDKPSIIFNNVVFRFDHAIFVNENFKIPYGSKVLVKGPSGSGKSTLLNLIQGSLVPQRGEVLIDNIKSNKILANPNFITRIYQNVHYFDMTLRDNITMGVSNISDEQLSLVLEKFGLLHELGTNCLDRNYKDQLSGGQKQRVAIIRAIIHKGKILLIDEATSSVDRETSSKIRTFFSEFEGTVVEVAHNYTEEIDDYYTHVIEIKDGVVRLSVV</sequence>
<evidence type="ECO:0000256" key="4">
    <source>
        <dbReference type="ARBA" id="ARBA00022840"/>
    </source>
</evidence>
<accession>A0A380JRT6</accession>
<evidence type="ECO:0000256" key="3">
    <source>
        <dbReference type="ARBA" id="ARBA00022741"/>
    </source>
</evidence>
<dbReference type="Pfam" id="PF00005">
    <property type="entry name" value="ABC_tran"/>
    <property type="match status" value="1"/>
</dbReference>
<dbReference type="PANTHER" id="PTHR43394">
    <property type="entry name" value="ATP-DEPENDENT PERMEASE MDL1, MITOCHONDRIAL"/>
    <property type="match status" value="1"/>
</dbReference>
<dbReference type="PROSITE" id="PS50929">
    <property type="entry name" value="ABC_TM1F"/>
    <property type="match status" value="1"/>
</dbReference>
<reference evidence="10 11" key="1">
    <citation type="submission" date="2018-06" db="EMBL/GenBank/DDBJ databases">
        <authorList>
            <consortium name="Pathogen Informatics"/>
            <person name="Doyle S."/>
        </authorList>
    </citation>
    <scope>NUCLEOTIDE SEQUENCE [LARGE SCALE GENOMIC DNA]</scope>
    <source>
        <strain evidence="10 11">NCTC12092</strain>
    </source>
</reference>
<dbReference type="AlphaFoldDB" id="A0A380JRT6"/>
<dbReference type="InterPro" id="IPR003593">
    <property type="entry name" value="AAA+_ATPase"/>
</dbReference>
<dbReference type="PANTHER" id="PTHR43394:SF1">
    <property type="entry name" value="ATP-BINDING CASSETTE SUB-FAMILY B MEMBER 10, MITOCHONDRIAL"/>
    <property type="match status" value="1"/>
</dbReference>
<evidence type="ECO:0000256" key="6">
    <source>
        <dbReference type="ARBA" id="ARBA00023136"/>
    </source>
</evidence>
<proteinExistence type="predicted"/>
<keyword evidence="3" id="KW-0547">Nucleotide-binding</keyword>
<evidence type="ECO:0000259" key="9">
    <source>
        <dbReference type="PROSITE" id="PS50929"/>
    </source>
</evidence>
<dbReference type="Proteomes" id="UP000254461">
    <property type="component" value="Unassembled WGS sequence"/>
</dbReference>
<evidence type="ECO:0000256" key="2">
    <source>
        <dbReference type="ARBA" id="ARBA00022692"/>
    </source>
</evidence>
<dbReference type="GO" id="GO:0015421">
    <property type="term" value="F:ABC-type oligopeptide transporter activity"/>
    <property type="evidence" value="ECO:0007669"/>
    <property type="project" value="TreeGrafter"/>
</dbReference>
<keyword evidence="4" id="KW-0067">ATP-binding</keyword>
<dbReference type="Gene3D" id="3.40.50.300">
    <property type="entry name" value="P-loop containing nucleotide triphosphate hydrolases"/>
    <property type="match status" value="1"/>
</dbReference>
<dbReference type="InterPro" id="IPR011527">
    <property type="entry name" value="ABC1_TM_dom"/>
</dbReference>
<dbReference type="EC" id="3.6.3.42" evidence="10"/>